<reference evidence="12 13" key="1">
    <citation type="submission" date="2024-01" db="EMBL/GenBank/DDBJ databases">
        <title>Comparative genomics of Cryptococcus and Kwoniella reveals pathogenesis evolution and contrasting modes of karyotype evolution via chromosome fusion or intercentromeric recombination.</title>
        <authorList>
            <person name="Coelho M.A."/>
            <person name="David-Palma M."/>
            <person name="Shea T."/>
            <person name="Bowers K."/>
            <person name="McGinley-Smith S."/>
            <person name="Mohammad A.W."/>
            <person name="Gnirke A."/>
            <person name="Yurkov A.M."/>
            <person name="Nowrousian M."/>
            <person name="Sun S."/>
            <person name="Cuomo C.A."/>
            <person name="Heitman J."/>
        </authorList>
    </citation>
    <scope>NUCLEOTIDE SEQUENCE [LARGE SCALE GENOMIC DNA]</scope>
    <source>
        <strain evidence="12 13">PYCC6329</strain>
    </source>
</reference>
<dbReference type="PRINTS" id="PR00219">
    <property type="entry name" value="SYNAPTOBREVN"/>
</dbReference>
<dbReference type="GO" id="GO:0016192">
    <property type="term" value="P:vesicle-mediated transport"/>
    <property type="evidence" value="ECO:0007669"/>
    <property type="project" value="InterPro"/>
</dbReference>
<evidence type="ECO:0000256" key="1">
    <source>
        <dbReference type="ARBA" id="ARBA00008025"/>
    </source>
</evidence>
<dbReference type="GO" id="GO:0016020">
    <property type="term" value="C:membrane"/>
    <property type="evidence" value="ECO:0007669"/>
    <property type="project" value="InterPro"/>
</dbReference>
<protein>
    <recommendedName>
        <fullName evidence="11">V-SNARE coiled-coil homology domain-containing protein</fullName>
    </recommendedName>
</protein>
<sequence length="187" mass="20665">MISGREEALMAWSSLNIIRSSEPYDPYTPQSQPTKGGKSPSLAIRSLQSSVYTSHRQLEDLAEFQASLLQTAFRQNSDSLEPLSGSTPSTKGTDPQRARLDAIHAEVDATKNILHKNIEGMVERGERLNHLQDRTEELTVSARTFNTTARKTNRAMWWKNMKWTIAICVLVIIIIAGIIGGAVGGSK</sequence>
<comment type="subcellular location">
    <subcellularLocation>
        <location evidence="7">Endomembrane system</location>
        <topology evidence="7">Single-pass type IV membrane protein</topology>
    </subcellularLocation>
</comment>
<dbReference type="GO" id="GO:0012505">
    <property type="term" value="C:endomembrane system"/>
    <property type="evidence" value="ECO:0007669"/>
    <property type="project" value="UniProtKB-SubCell"/>
</dbReference>
<dbReference type="GeneID" id="91105201"/>
<dbReference type="InterPro" id="IPR042855">
    <property type="entry name" value="V_SNARE_CC"/>
</dbReference>
<dbReference type="Proteomes" id="UP001358614">
    <property type="component" value="Chromosome 2"/>
</dbReference>
<dbReference type="RefSeq" id="XP_066086256.1">
    <property type="nucleotide sequence ID" value="XM_066230159.1"/>
</dbReference>
<dbReference type="InterPro" id="IPR001388">
    <property type="entry name" value="Synaptobrevin-like"/>
</dbReference>
<keyword evidence="6 10" id="KW-0472">Membrane</keyword>
<organism evidence="12 13">
    <name type="scientific">Kwoniella europaea PYCC6329</name>
    <dbReference type="NCBI Taxonomy" id="1423913"/>
    <lineage>
        <taxon>Eukaryota</taxon>
        <taxon>Fungi</taxon>
        <taxon>Dikarya</taxon>
        <taxon>Basidiomycota</taxon>
        <taxon>Agaricomycotina</taxon>
        <taxon>Tremellomycetes</taxon>
        <taxon>Tremellales</taxon>
        <taxon>Cryptococcaceae</taxon>
        <taxon>Kwoniella</taxon>
    </lineage>
</organism>
<feature type="region of interest" description="Disordered" evidence="9">
    <location>
        <begin position="77"/>
        <end position="96"/>
    </location>
</feature>
<evidence type="ECO:0000256" key="8">
    <source>
        <dbReference type="PROSITE-ProRule" id="PRU00290"/>
    </source>
</evidence>
<dbReference type="PANTHER" id="PTHR45701">
    <property type="entry name" value="SYNAPTOBREVIN FAMILY MEMBER"/>
    <property type="match status" value="1"/>
</dbReference>
<comment type="similarity">
    <text evidence="1">Belongs to the synaptobrevin family.</text>
</comment>
<dbReference type="AlphaFoldDB" id="A0AAX4KQR1"/>
<evidence type="ECO:0000313" key="12">
    <source>
        <dbReference type="EMBL" id="WWD08289.1"/>
    </source>
</evidence>
<evidence type="ECO:0000256" key="4">
    <source>
        <dbReference type="ARBA" id="ARBA00022927"/>
    </source>
</evidence>
<feature type="compositionally biased region" description="Polar residues" evidence="9">
    <location>
        <begin position="77"/>
        <end position="93"/>
    </location>
</feature>
<evidence type="ECO:0000256" key="2">
    <source>
        <dbReference type="ARBA" id="ARBA00022448"/>
    </source>
</evidence>
<dbReference type="KEGG" id="ker:91105201"/>
<name>A0AAX4KQR1_9TREE</name>
<keyword evidence="13" id="KW-1185">Reference proteome</keyword>
<feature type="domain" description="V-SNARE coiled-coil homology" evidence="11">
    <location>
        <begin position="99"/>
        <end position="159"/>
    </location>
</feature>
<dbReference type="InterPro" id="IPR016444">
    <property type="entry name" value="Synaptobrevin/VAMP"/>
</dbReference>
<dbReference type="EMBL" id="CP144090">
    <property type="protein sequence ID" value="WWD08289.1"/>
    <property type="molecule type" value="Genomic_DNA"/>
</dbReference>
<feature type="transmembrane region" description="Helical" evidence="10">
    <location>
        <begin position="163"/>
        <end position="184"/>
    </location>
</feature>
<dbReference type="PROSITE" id="PS50892">
    <property type="entry name" value="V_SNARE"/>
    <property type="match status" value="1"/>
</dbReference>
<keyword evidence="2" id="KW-0813">Transport</keyword>
<gene>
    <name evidence="12" type="ORF">V865_006400</name>
</gene>
<accession>A0AAX4KQR1</accession>
<keyword evidence="4" id="KW-0653">Protein transport</keyword>
<evidence type="ECO:0000259" key="11">
    <source>
        <dbReference type="PROSITE" id="PS50892"/>
    </source>
</evidence>
<proteinExistence type="inferred from homology"/>
<dbReference type="Gene3D" id="1.20.5.110">
    <property type="match status" value="1"/>
</dbReference>
<feature type="region of interest" description="Disordered" evidence="9">
    <location>
        <begin position="21"/>
        <end position="41"/>
    </location>
</feature>
<evidence type="ECO:0000256" key="9">
    <source>
        <dbReference type="SAM" id="MobiDB-lite"/>
    </source>
</evidence>
<evidence type="ECO:0000256" key="6">
    <source>
        <dbReference type="ARBA" id="ARBA00023136"/>
    </source>
</evidence>
<dbReference type="GO" id="GO:0015031">
    <property type="term" value="P:protein transport"/>
    <property type="evidence" value="ECO:0007669"/>
    <property type="project" value="UniProtKB-KW"/>
</dbReference>
<dbReference type="GO" id="GO:0005737">
    <property type="term" value="C:cytoplasm"/>
    <property type="evidence" value="ECO:0007669"/>
    <property type="project" value="UniProtKB-ARBA"/>
</dbReference>
<dbReference type="SUPFAM" id="SSF58038">
    <property type="entry name" value="SNARE fusion complex"/>
    <property type="match status" value="1"/>
</dbReference>
<dbReference type="FunFam" id="1.20.5.110:FF:000004">
    <property type="entry name" value="Vesicle-associated membrane protein 7"/>
    <property type="match status" value="1"/>
</dbReference>
<keyword evidence="5 10" id="KW-1133">Transmembrane helix</keyword>
<dbReference type="Pfam" id="PF00957">
    <property type="entry name" value="Synaptobrevin"/>
    <property type="match status" value="1"/>
</dbReference>
<evidence type="ECO:0000256" key="3">
    <source>
        <dbReference type="ARBA" id="ARBA00022692"/>
    </source>
</evidence>
<evidence type="ECO:0000256" key="10">
    <source>
        <dbReference type="SAM" id="Phobius"/>
    </source>
</evidence>
<keyword evidence="8" id="KW-0175">Coiled coil</keyword>
<keyword evidence="3 10" id="KW-0812">Transmembrane</keyword>
<evidence type="ECO:0000256" key="5">
    <source>
        <dbReference type="ARBA" id="ARBA00022989"/>
    </source>
</evidence>
<evidence type="ECO:0000313" key="13">
    <source>
        <dbReference type="Proteomes" id="UP001358614"/>
    </source>
</evidence>
<evidence type="ECO:0000256" key="7">
    <source>
        <dbReference type="ARBA" id="ARBA00046280"/>
    </source>
</evidence>